<gene>
    <name evidence="2" type="ORF">RR46_13414</name>
</gene>
<evidence type="ECO:0000313" key="2">
    <source>
        <dbReference type="EMBL" id="KPI92193.1"/>
    </source>
</evidence>
<protein>
    <submittedName>
        <fullName evidence="2">Uncharacterized protein</fullName>
    </submittedName>
</protein>
<sequence>MNNNGHFKSNYQHNPIHDEMDVKYSIEKTQYLYTTRKPEHRYKIYHEDHTSSTLPPEIIKKIAEDVKAMILKDLKRKTTTMLPVTIEKGLEALIPRYNAVPNLIPRYNAGQNMAKPYPLTKILDILQKYRNGDNLSIYRKPSEILPIYTTPKQRQNPNKYPYYLPIESKPLKLDNNSPYINTYNIYKGPQSKLSSRFKYEVQKPKTFLPKRDSPPLKTYHTSNLKSTPITLQTNLIEIPPIGVPISEPIAFLNNHVIITTRRPYRNKQNYPIKNIKIKYTNPIIKHKPVRTRNNQIINNIRHDYKIKKQQESDKKRMSDDESRETKQTKPRGVYRPRSQSNIKKFHEKLEQYPKTKYKAVNVDCCKDEIFTSEQIGEEMRSRDDVSFRNLLKTQQKVTDMLTQMLAKRKKEDLPLSVEAA</sequence>
<feature type="compositionally biased region" description="Basic and acidic residues" evidence="1">
    <location>
        <begin position="301"/>
        <end position="327"/>
    </location>
</feature>
<reference evidence="2 3" key="1">
    <citation type="journal article" date="2015" name="Nat. Commun.">
        <title>Outbred genome sequencing and CRISPR/Cas9 gene editing in butterflies.</title>
        <authorList>
            <person name="Li X."/>
            <person name="Fan D."/>
            <person name="Zhang W."/>
            <person name="Liu G."/>
            <person name="Zhang L."/>
            <person name="Zhao L."/>
            <person name="Fang X."/>
            <person name="Chen L."/>
            <person name="Dong Y."/>
            <person name="Chen Y."/>
            <person name="Ding Y."/>
            <person name="Zhao R."/>
            <person name="Feng M."/>
            <person name="Zhu Y."/>
            <person name="Feng Y."/>
            <person name="Jiang X."/>
            <person name="Zhu D."/>
            <person name="Xiang H."/>
            <person name="Feng X."/>
            <person name="Li S."/>
            <person name="Wang J."/>
            <person name="Zhang G."/>
            <person name="Kronforst M.R."/>
            <person name="Wang W."/>
        </authorList>
    </citation>
    <scope>NUCLEOTIDE SEQUENCE [LARGE SCALE GENOMIC DNA]</scope>
    <source>
        <strain evidence="2">Ya'a_city_454_Px</strain>
        <tissue evidence="2">Whole body</tissue>
    </source>
</reference>
<proteinExistence type="predicted"/>
<feature type="region of interest" description="Disordered" evidence="1">
    <location>
        <begin position="301"/>
        <end position="339"/>
    </location>
</feature>
<dbReference type="Proteomes" id="UP000053268">
    <property type="component" value="Unassembled WGS sequence"/>
</dbReference>
<dbReference type="EMBL" id="KQ459604">
    <property type="protein sequence ID" value="KPI92193.1"/>
    <property type="molecule type" value="Genomic_DNA"/>
</dbReference>
<keyword evidence="3" id="KW-1185">Reference proteome</keyword>
<name>A0A194PGN3_PAPXU</name>
<dbReference type="AlphaFoldDB" id="A0A194PGN3"/>
<evidence type="ECO:0000313" key="3">
    <source>
        <dbReference type="Proteomes" id="UP000053268"/>
    </source>
</evidence>
<accession>A0A194PGN3</accession>
<evidence type="ECO:0000256" key="1">
    <source>
        <dbReference type="SAM" id="MobiDB-lite"/>
    </source>
</evidence>
<organism evidence="2 3">
    <name type="scientific">Papilio xuthus</name>
    <name type="common">Asian swallowtail butterfly</name>
    <dbReference type="NCBI Taxonomy" id="66420"/>
    <lineage>
        <taxon>Eukaryota</taxon>
        <taxon>Metazoa</taxon>
        <taxon>Ecdysozoa</taxon>
        <taxon>Arthropoda</taxon>
        <taxon>Hexapoda</taxon>
        <taxon>Insecta</taxon>
        <taxon>Pterygota</taxon>
        <taxon>Neoptera</taxon>
        <taxon>Endopterygota</taxon>
        <taxon>Lepidoptera</taxon>
        <taxon>Glossata</taxon>
        <taxon>Ditrysia</taxon>
        <taxon>Papilionoidea</taxon>
        <taxon>Papilionidae</taxon>
        <taxon>Papilioninae</taxon>
        <taxon>Papilio</taxon>
    </lineage>
</organism>